<organism evidence="2 3">
    <name type="scientific">Cutaneotrichosporon spelunceum</name>
    <dbReference type="NCBI Taxonomy" id="1672016"/>
    <lineage>
        <taxon>Eukaryota</taxon>
        <taxon>Fungi</taxon>
        <taxon>Dikarya</taxon>
        <taxon>Basidiomycota</taxon>
        <taxon>Agaricomycotina</taxon>
        <taxon>Tremellomycetes</taxon>
        <taxon>Trichosporonales</taxon>
        <taxon>Trichosporonaceae</taxon>
        <taxon>Cutaneotrichosporon</taxon>
    </lineage>
</organism>
<feature type="region of interest" description="Disordered" evidence="1">
    <location>
        <begin position="1"/>
        <end position="30"/>
    </location>
</feature>
<accession>A0AAD3TS01</accession>
<reference evidence="2" key="1">
    <citation type="journal article" date="2023" name="BMC Genomics">
        <title>Chromosome-level genome assemblies of Cutaneotrichosporon spp. (Trichosporonales, Basidiomycota) reveal imbalanced evolution between nucleotide sequences and chromosome synteny.</title>
        <authorList>
            <person name="Kobayashi Y."/>
            <person name="Kayamori A."/>
            <person name="Aoki K."/>
            <person name="Shiwa Y."/>
            <person name="Matsutani M."/>
            <person name="Fujita N."/>
            <person name="Sugita T."/>
            <person name="Iwasaki W."/>
            <person name="Tanaka N."/>
            <person name="Takashima M."/>
        </authorList>
    </citation>
    <scope>NUCLEOTIDE SEQUENCE</scope>
    <source>
        <strain evidence="2">HIS016</strain>
    </source>
</reference>
<reference evidence="2" key="2">
    <citation type="submission" date="2023-06" db="EMBL/GenBank/DDBJ databases">
        <authorList>
            <person name="Kobayashi Y."/>
            <person name="Kayamori A."/>
            <person name="Aoki K."/>
            <person name="Shiwa Y."/>
            <person name="Fujita N."/>
            <person name="Sugita T."/>
            <person name="Iwasaki W."/>
            <person name="Tanaka N."/>
            <person name="Takashima M."/>
        </authorList>
    </citation>
    <scope>NUCLEOTIDE SEQUENCE</scope>
    <source>
        <strain evidence="2">HIS016</strain>
    </source>
</reference>
<evidence type="ECO:0000313" key="3">
    <source>
        <dbReference type="Proteomes" id="UP001222932"/>
    </source>
</evidence>
<keyword evidence="3" id="KW-1185">Reference proteome</keyword>
<sequence>MTFITIPRLSNSTASSATTTPLASPTTGHQDRLNSFLANFEAGTHAFSRDEWADGARVSKSKAKQTQTQQQDKPRRASWANALSILRDEPRHFDPSRDPKLHALI</sequence>
<proteinExistence type="predicted"/>
<feature type="compositionally biased region" description="Low complexity" evidence="1">
    <location>
        <begin position="9"/>
        <end position="27"/>
    </location>
</feature>
<comment type="caution">
    <text evidence="2">The sequence shown here is derived from an EMBL/GenBank/DDBJ whole genome shotgun (WGS) entry which is preliminary data.</text>
</comment>
<name>A0AAD3TS01_9TREE</name>
<dbReference type="AlphaFoldDB" id="A0AAD3TS01"/>
<protein>
    <submittedName>
        <fullName evidence="2">Uncharacterized protein</fullName>
    </submittedName>
</protein>
<gene>
    <name evidence="2" type="ORF">CspeluHIS016_0204630</name>
</gene>
<evidence type="ECO:0000313" key="2">
    <source>
        <dbReference type="EMBL" id="GMK55407.1"/>
    </source>
</evidence>
<dbReference type="EMBL" id="BTCM01000002">
    <property type="protein sequence ID" value="GMK55407.1"/>
    <property type="molecule type" value="Genomic_DNA"/>
</dbReference>
<evidence type="ECO:0000256" key="1">
    <source>
        <dbReference type="SAM" id="MobiDB-lite"/>
    </source>
</evidence>
<dbReference type="Proteomes" id="UP001222932">
    <property type="component" value="Unassembled WGS sequence"/>
</dbReference>
<feature type="region of interest" description="Disordered" evidence="1">
    <location>
        <begin position="57"/>
        <end position="78"/>
    </location>
</feature>